<evidence type="ECO:0000256" key="9">
    <source>
        <dbReference type="ARBA" id="ARBA00032380"/>
    </source>
</evidence>
<dbReference type="FunFam" id="1.10.600.10:FF:000001">
    <property type="entry name" value="Geranylgeranyl diphosphate synthase"/>
    <property type="match status" value="1"/>
</dbReference>
<evidence type="ECO:0000256" key="12">
    <source>
        <dbReference type="RuleBase" id="RU004466"/>
    </source>
</evidence>
<dbReference type="GO" id="GO:0016114">
    <property type="term" value="P:terpenoid biosynthetic process"/>
    <property type="evidence" value="ECO:0007669"/>
    <property type="project" value="UniProtKB-ARBA"/>
</dbReference>
<keyword evidence="8" id="KW-0414">Isoprene biosynthesis</keyword>
<proteinExistence type="inferred from homology"/>
<evidence type="ECO:0000256" key="7">
    <source>
        <dbReference type="ARBA" id="ARBA00022842"/>
    </source>
</evidence>
<keyword evidence="5 12" id="KW-0808">Transferase</keyword>
<dbReference type="PANTHER" id="PTHR43281">
    <property type="entry name" value="FARNESYL DIPHOSPHATE SYNTHASE"/>
    <property type="match status" value="1"/>
</dbReference>
<name>A0A9D1KXY7_9FIRM</name>
<reference evidence="13" key="1">
    <citation type="submission" date="2020-10" db="EMBL/GenBank/DDBJ databases">
        <authorList>
            <person name="Gilroy R."/>
        </authorList>
    </citation>
    <scope>NUCLEOTIDE SEQUENCE</scope>
    <source>
        <strain evidence="13">2830</strain>
    </source>
</reference>
<evidence type="ECO:0000313" key="14">
    <source>
        <dbReference type="Proteomes" id="UP000824124"/>
    </source>
</evidence>
<dbReference type="CDD" id="cd00685">
    <property type="entry name" value="Trans_IPPS_HT"/>
    <property type="match status" value="1"/>
</dbReference>
<keyword evidence="7" id="KW-0460">Magnesium</keyword>
<evidence type="ECO:0000256" key="8">
    <source>
        <dbReference type="ARBA" id="ARBA00023229"/>
    </source>
</evidence>
<dbReference type="Pfam" id="PF00348">
    <property type="entry name" value="polyprenyl_synt"/>
    <property type="match status" value="1"/>
</dbReference>
<evidence type="ECO:0000256" key="11">
    <source>
        <dbReference type="ARBA" id="ARBA00049399"/>
    </source>
</evidence>
<protein>
    <recommendedName>
        <fullName evidence="4">Farnesyl diphosphate synthase</fullName>
        <ecNumber evidence="3">2.5.1.10</ecNumber>
    </recommendedName>
    <alternativeName>
        <fullName evidence="10">(2E,6E)-farnesyl diphosphate synthase</fullName>
    </alternativeName>
    <alternativeName>
        <fullName evidence="9">Geranyltranstransferase</fullName>
    </alternativeName>
</protein>
<dbReference type="EC" id="2.5.1.10" evidence="3"/>
<comment type="caution">
    <text evidence="13">The sequence shown here is derived from an EMBL/GenBank/DDBJ whole genome shotgun (WGS) entry which is preliminary data.</text>
</comment>
<sequence length="302" mass="32192">MQVAEYLTSRRIWVEEALEKALATASQNMPSGTGVERLLAAIRYSLMAGGKRLRPLLFLAALESLGGKTEEETKSYLSFAAGIEMLHTYSLIHDDLPAMDDDDMRRGQPSCHKQFDEGTAILAGDALLTHCFCCLLASPGKPELLRQAARYFAWQAGLGGMVSGQALDLAAEGQKLSLAALRNIHMAKTGALLAAAVVTGGILAGVDEEERVILELFGYQFGMAFQITDDILDVTGDAAKLGKPTGSDITNGKVTYVSLMGLNGALQEADAATCQAMKTLEPLGDAGELLRGIAAYCLKRDC</sequence>
<dbReference type="GO" id="GO:0005737">
    <property type="term" value="C:cytoplasm"/>
    <property type="evidence" value="ECO:0007669"/>
    <property type="project" value="UniProtKB-ARBA"/>
</dbReference>
<dbReference type="EMBL" id="DVMH01000004">
    <property type="protein sequence ID" value="HIU09748.1"/>
    <property type="molecule type" value="Genomic_DNA"/>
</dbReference>
<dbReference type="SFLD" id="SFLDS00005">
    <property type="entry name" value="Isoprenoid_Synthase_Type_I"/>
    <property type="match status" value="1"/>
</dbReference>
<dbReference type="GO" id="GO:0046872">
    <property type="term" value="F:metal ion binding"/>
    <property type="evidence" value="ECO:0007669"/>
    <property type="project" value="UniProtKB-KW"/>
</dbReference>
<comment type="cofactor">
    <cofactor evidence="1">
        <name>Mg(2+)</name>
        <dbReference type="ChEBI" id="CHEBI:18420"/>
    </cofactor>
</comment>
<dbReference type="InterPro" id="IPR000092">
    <property type="entry name" value="Polyprenyl_synt"/>
</dbReference>
<dbReference type="AlphaFoldDB" id="A0A9D1KXY7"/>
<evidence type="ECO:0000256" key="1">
    <source>
        <dbReference type="ARBA" id="ARBA00001946"/>
    </source>
</evidence>
<evidence type="ECO:0000256" key="10">
    <source>
        <dbReference type="ARBA" id="ARBA00032873"/>
    </source>
</evidence>
<evidence type="ECO:0000256" key="3">
    <source>
        <dbReference type="ARBA" id="ARBA00012439"/>
    </source>
</evidence>
<dbReference type="Proteomes" id="UP000824124">
    <property type="component" value="Unassembled WGS sequence"/>
</dbReference>
<organism evidence="13 14">
    <name type="scientific">Candidatus Avidehalobacter gallistercoris</name>
    <dbReference type="NCBI Taxonomy" id="2840694"/>
    <lineage>
        <taxon>Bacteria</taxon>
        <taxon>Bacillati</taxon>
        <taxon>Bacillota</taxon>
        <taxon>Clostridia</taxon>
        <taxon>Eubacteriales</taxon>
        <taxon>Peptococcaceae</taxon>
        <taxon>Peptococcaceae incertae sedis</taxon>
        <taxon>Candidatus Avidehalobacter</taxon>
    </lineage>
</organism>
<dbReference type="Gene3D" id="1.10.600.10">
    <property type="entry name" value="Farnesyl Diphosphate Synthase"/>
    <property type="match status" value="1"/>
</dbReference>
<dbReference type="SFLD" id="SFLDG01017">
    <property type="entry name" value="Polyprenyl_Transferase_Like"/>
    <property type="match status" value="1"/>
</dbReference>
<evidence type="ECO:0000313" key="13">
    <source>
        <dbReference type="EMBL" id="HIU09748.1"/>
    </source>
</evidence>
<accession>A0A9D1KXY7</accession>
<gene>
    <name evidence="13" type="ORF">IAB00_00615</name>
</gene>
<dbReference type="InterPro" id="IPR053378">
    <property type="entry name" value="Prenyl_diphosphate_synthase"/>
</dbReference>
<comment type="catalytic activity">
    <reaction evidence="11">
        <text>isopentenyl diphosphate + (2E)-geranyl diphosphate = (2E,6E)-farnesyl diphosphate + diphosphate</text>
        <dbReference type="Rhea" id="RHEA:19361"/>
        <dbReference type="ChEBI" id="CHEBI:33019"/>
        <dbReference type="ChEBI" id="CHEBI:58057"/>
        <dbReference type="ChEBI" id="CHEBI:128769"/>
        <dbReference type="ChEBI" id="CHEBI:175763"/>
        <dbReference type="EC" id="2.5.1.10"/>
    </reaction>
</comment>
<evidence type="ECO:0000256" key="2">
    <source>
        <dbReference type="ARBA" id="ARBA00006706"/>
    </source>
</evidence>
<evidence type="ECO:0000256" key="6">
    <source>
        <dbReference type="ARBA" id="ARBA00022723"/>
    </source>
</evidence>
<dbReference type="GO" id="GO:0004337">
    <property type="term" value="F:(2E,6E)-farnesyl diphosphate synthase activity"/>
    <property type="evidence" value="ECO:0007669"/>
    <property type="project" value="UniProtKB-EC"/>
</dbReference>
<dbReference type="SUPFAM" id="SSF48576">
    <property type="entry name" value="Terpenoid synthases"/>
    <property type="match status" value="1"/>
</dbReference>
<comment type="similarity">
    <text evidence="2 12">Belongs to the FPP/GGPP synthase family.</text>
</comment>
<dbReference type="NCBIfam" id="NF045485">
    <property type="entry name" value="FPPsyn"/>
    <property type="match status" value="1"/>
</dbReference>
<dbReference type="InterPro" id="IPR008949">
    <property type="entry name" value="Isoprenoid_synthase_dom_sf"/>
</dbReference>
<dbReference type="PROSITE" id="PS00723">
    <property type="entry name" value="POLYPRENYL_SYNTHASE_1"/>
    <property type="match status" value="1"/>
</dbReference>
<keyword evidence="6" id="KW-0479">Metal-binding</keyword>
<dbReference type="InterPro" id="IPR033749">
    <property type="entry name" value="Polyprenyl_synt_CS"/>
</dbReference>
<evidence type="ECO:0000256" key="5">
    <source>
        <dbReference type="ARBA" id="ARBA00022679"/>
    </source>
</evidence>
<dbReference type="PANTHER" id="PTHR43281:SF1">
    <property type="entry name" value="FARNESYL DIPHOSPHATE SYNTHASE"/>
    <property type="match status" value="1"/>
</dbReference>
<reference evidence="13" key="2">
    <citation type="journal article" date="2021" name="PeerJ">
        <title>Extensive microbial diversity within the chicken gut microbiome revealed by metagenomics and culture.</title>
        <authorList>
            <person name="Gilroy R."/>
            <person name="Ravi A."/>
            <person name="Getino M."/>
            <person name="Pursley I."/>
            <person name="Horton D.L."/>
            <person name="Alikhan N.F."/>
            <person name="Baker D."/>
            <person name="Gharbi K."/>
            <person name="Hall N."/>
            <person name="Watson M."/>
            <person name="Adriaenssens E.M."/>
            <person name="Foster-Nyarko E."/>
            <person name="Jarju S."/>
            <person name="Secka A."/>
            <person name="Antonio M."/>
            <person name="Oren A."/>
            <person name="Chaudhuri R.R."/>
            <person name="La Ragione R."/>
            <person name="Hildebrand F."/>
            <person name="Pallen M.J."/>
        </authorList>
    </citation>
    <scope>NUCLEOTIDE SEQUENCE</scope>
    <source>
        <strain evidence="13">2830</strain>
    </source>
</reference>
<evidence type="ECO:0000256" key="4">
    <source>
        <dbReference type="ARBA" id="ARBA00015100"/>
    </source>
</evidence>
<dbReference type="PROSITE" id="PS00444">
    <property type="entry name" value="POLYPRENYL_SYNTHASE_2"/>
    <property type="match status" value="1"/>
</dbReference>